<dbReference type="InterPro" id="IPR043502">
    <property type="entry name" value="DNA/RNA_pol_sf"/>
</dbReference>
<dbReference type="PANTHER" id="PTHR37984:SF5">
    <property type="entry name" value="PROTEIN NYNRIN-LIKE"/>
    <property type="match status" value="1"/>
</dbReference>
<dbReference type="Pfam" id="PF00665">
    <property type="entry name" value="rve"/>
    <property type="match status" value="1"/>
</dbReference>
<dbReference type="Gene3D" id="3.30.420.10">
    <property type="entry name" value="Ribonuclease H-like superfamily/Ribonuclease H"/>
    <property type="match status" value="1"/>
</dbReference>
<dbReference type="InterPro" id="IPR012337">
    <property type="entry name" value="RNaseH-like_sf"/>
</dbReference>
<evidence type="ECO:0000256" key="2">
    <source>
        <dbReference type="SAM" id="MobiDB-lite"/>
    </source>
</evidence>
<dbReference type="InterPro" id="IPR036397">
    <property type="entry name" value="RNaseH_sf"/>
</dbReference>
<evidence type="ECO:0000313" key="6">
    <source>
        <dbReference type="Proteomes" id="UP001057375"/>
    </source>
</evidence>
<dbReference type="Gene3D" id="3.10.20.370">
    <property type="match status" value="1"/>
</dbReference>
<dbReference type="Pfam" id="PF17919">
    <property type="entry name" value="RT_RNaseH_2"/>
    <property type="match status" value="1"/>
</dbReference>
<dbReference type="InterPro" id="IPR050951">
    <property type="entry name" value="Retrovirus_Pol_polyprotein"/>
</dbReference>
<dbReference type="SUPFAM" id="SSF53098">
    <property type="entry name" value="Ribonuclease H-like"/>
    <property type="match status" value="1"/>
</dbReference>
<dbReference type="CDD" id="cd09274">
    <property type="entry name" value="RNase_HI_RT_Ty3"/>
    <property type="match status" value="1"/>
</dbReference>
<dbReference type="InterPro" id="IPR043128">
    <property type="entry name" value="Rev_trsase/Diguanyl_cyclase"/>
</dbReference>
<dbReference type="Pfam" id="PF17921">
    <property type="entry name" value="Integrase_H2C2"/>
    <property type="match status" value="1"/>
</dbReference>
<dbReference type="Gene3D" id="3.30.70.270">
    <property type="match status" value="2"/>
</dbReference>
<feature type="compositionally biased region" description="Basic and acidic residues" evidence="2">
    <location>
        <begin position="276"/>
        <end position="300"/>
    </location>
</feature>
<sequence>MVLTIDLPTVDVLSTYIRKDILKLKDQFVQYKSKGGKQAITTFVRPDILRILKIRLKGKDTDTDEKFVKELSFINTVMLDVLSTYIRKDILKLKDQFVQYKSKGGKQAITTFVRPDILRILKIRLKGKDTDTDEKFVKEVLSLSGASTALKLWDQLKEIKMNHTLNETSLTAYASEFVAVVDAAAGLDTLKLEICKRFISGLYSKRLRTRVHWEVKKKDTEDLDEVVSVAFEELIDLKEAITDAKEYYAEEKSFKKPQMKFKRDFQPKRKEWSDRFRKREGFTPKPRSFDRFQNKFKPSDTRTPVSKGDVIKKEPYVKKETLKALSVSSGGLPTLNVSVWGSKGDDFLNTIALLDTGCSHSVISDSLLARLQETQHIFTKPEYAEIRLASGKIESKKSVLLTLKIDQAAFKAPLTFTEEFLVINMEPETQHNLILSYTIINELKLMDLLELDSKEPKYDEDDEPEIEEDEEEDHLNEGTLFCESPLLRPEIQPILEDYEEKEKGFELGEARVEEFHITLEDESKTIRIPPRRLSYALRKQVQEIIADLLEQGKIIESHSSFSSPIVMVKKKDGSWRLCVDFRELNKITLPLQYPLPRIRDLLDVLTGVKYFALLDLQSGFHQIKVDEVTRPYTAFVTPDGFYEWVVLPFGLRNAPSHFQKAMNLGFADLLFTSCLIYIDDIMIFGKTKEEFIENLRKVFERLISHGLKLNKKKCRIGCTEVDYLGFHLNQMGRSISPKRIQSLLDLPPPTTKKEVRQVIGLLNYFREFIPNYSLLTSPITSLIDKTISFEWTEECQQSFDKIKAWLKDSIILAYPDPEATFILKTDASDVAVGGVLSQIIEGKERYISFFSKKLTKQQQRWTTGEKEAFAVVHGVKYNKEFDFEIHHVPGRDNVVADTLSRLVPKDESLMHIEMNDLLTRKIMKDQEALTAAEKDSLELHDGLWLDSRGRIVLSKTSPLKEYFLRKYHGIGLKGHQGISKTLSSLDDAMITWKNRTRDVDKYVKSCLICQKLRFRYYGYAIRGTTAAFAPFESISMDSMGYLDESSSGYKYILVIVDNFTKYTCLIPMVSTTAREAADAIITRICLPFTVPQTLITDGDTQFKNDLVRSICETCGIDHHITTPYHPQSNGLVERKNLDVMKALKAKIMEGSPKESWDKLLPFVEHKLNSMTSETTGFSPNVLLFGNALYEGRTPLSEKIASQMSKETFQLSRKEATVQYMRELDLSFKLVHSLAKERTERIVKQRIMDSPSPKEGDYVACVLHERYT</sequence>
<dbReference type="EMBL" id="BQXS01012405">
    <property type="protein sequence ID" value="GKT22461.1"/>
    <property type="molecule type" value="Genomic_DNA"/>
</dbReference>
<dbReference type="CDD" id="cd00303">
    <property type="entry name" value="retropepsin_like"/>
    <property type="match status" value="1"/>
</dbReference>
<dbReference type="InterPro" id="IPR000477">
    <property type="entry name" value="RT_dom"/>
</dbReference>
<dbReference type="Gene3D" id="3.10.10.10">
    <property type="entry name" value="HIV Type 1 Reverse Transcriptase, subunit A, domain 1"/>
    <property type="match status" value="1"/>
</dbReference>
<dbReference type="InterPro" id="IPR041577">
    <property type="entry name" value="RT_RNaseH_2"/>
</dbReference>
<evidence type="ECO:0000259" key="4">
    <source>
        <dbReference type="PROSITE" id="PS50994"/>
    </source>
</evidence>
<organism evidence="5 6">
    <name type="scientific">Aduncisulcus paluster</name>
    <dbReference type="NCBI Taxonomy" id="2918883"/>
    <lineage>
        <taxon>Eukaryota</taxon>
        <taxon>Metamonada</taxon>
        <taxon>Carpediemonas-like organisms</taxon>
        <taxon>Aduncisulcus</taxon>
    </lineage>
</organism>
<comment type="caution">
    <text evidence="5">The sequence shown here is derived from an EMBL/GenBank/DDBJ whole genome shotgun (WGS) entry which is preliminary data.</text>
</comment>
<dbReference type="Proteomes" id="UP001057375">
    <property type="component" value="Unassembled WGS sequence"/>
</dbReference>
<proteinExistence type="predicted"/>
<evidence type="ECO:0000259" key="3">
    <source>
        <dbReference type="PROSITE" id="PS50878"/>
    </source>
</evidence>
<dbReference type="SUPFAM" id="SSF56672">
    <property type="entry name" value="DNA/RNA polymerases"/>
    <property type="match status" value="1"/>
</dbReference>
<feature type="domain" description="Reverse transcriptase" evidence="3">
    <location>
        <begin position="549"/>
        <end position="728"/>
    </location>
</feature>
<dbReference type="PROSITE" id="PS50878">
    <property type="entry name" value="RT_POL"/>
    <property type="match status" value="1"/>
</dbReference>
<feature type="region of interest" description="Disordered" evidence="2">
    <location>
        <begin position="276"/>
        <end position="307"/>
    </location>
</feature>
<dbReference type="Pfam" id="PF00078">
    <property type="entry name" value="RVT_1"/>
    <property type="match status" value="1"/>
</dbReference>
<accession>A0ABQ5JYG1</accession>
<keyword evidence="6" id="KW-1185">Reference proteome</keyword>
<dbReference type="InterPro" id="IPR041588">
    <property type="entry name" value="Integrase_H2C2"/>
</dbReference>
<dbReference type="PANTHER" id="PTHR37984">
    <property type="entry name" value="PROTEIN CBG26694"/>
    <property type="match status" value="1"/>
</dbReference>
<dbReference type="CDD" id="cd01647">
    <property type="entry name" value="RT_LTR"/>
    <property type="match status" value="1"/>
</dbReference>
<name>A0ABQ5JYG1_9EUKA</name>
<gene>
    <name evidence="5" type="ORF">ADUPG1_012126</name>
</gene>
<dbReference type="PROSITE" id="PS50994">
    <property type="entry name" value="INTEGRASE"/>
    <property type="match status" value="1"/>
</dbReference>
<feature type="domain" description="Integrase catalytic" evidence="4">
    <location>
        <begin position="1026"/>
        <end position="1187"/>
    </location>
</feature>
<evidence type="ECO:0000256" key="1">
    <source>
        <dbReference type="ARBA" id="ARBA00023268"/>
    </source>
</evidence>
<dbReference type="Gene3D" id="1.10.340.70">
    <property type="match status" value="1"/>
</dbReference>
<feature type="region of interest" description="Disordered" evidence="2">
    <location>
        <begin position="456"/>
        <end position="475"/>
    </location>
</feature>
<protein>
    <submittedName>
        <fullName evidence="5">Transposon Tf2-9 polyprotein</fullName>
    </submittedName>
</protein>
<keyword evidence="1" id="KW-0511">Multifunctional enzyme</keyword>
<feature type="compositionally biased region" description="Acidic residues" evidence="2">
    <location>
        <begin position="458"/>
        <end position="474"/>
    </location>
</feature>
<evidence type="ECO:0000313" key="5">
    <source>
        <dbReference type="EMBL" id="GKT22461.1"/>
    </source>
</evidence>
<dbReference type="InterPro" id="IPR001584">
    <property type="entry name" value="Integrase_cat-core"/>
</dbReference>
<reference evidence="5" key="1">
    <citation type="submission" date="2022-03" db="EMBL/GenBank/DDBJ databases">
        <title>Draft genome sequence of Aduncisulcus paluster, a free-living microaerophilic Fornicata.</title>
        <authorList>
            <person name="Yuyama I."/>
            <person name="Kume K."/>
            <person name="Tamura T."/>
            <person name="Inagaki Y."/>
            <person name="Hashimoto T."/>
        </authorList>
    </citation>
    <scope>NUCLEOTIDE SEQUENCE</scope>
    <source>
        <strain evidence="5">NY0171</strain>
    </source>
</reference>